<comment type="caution">
    <text evidence="2">The sequence shown here is derived from an EMBL/GenBank/DDBJ whole genome shotgun (WGS) entry which is preliminary data.</text>
</comment>
<keyword evidence="3" id="KW-1185">Reference proteome</keyword>
<organism evidence="2 3">
    <name type="scientific">Halteria grandinella</name>
    <dbReference type="NCBI Taxonomy" id="5974"/>
    <lineage>
        <taxon>Eukaryota</taxon>
        <taxon>Sar</taxon>
        <taxon>Alveolata</taxon>
        <taxon>Ciliophora</taxon>
        <taxon>Intramacronucleata</taxon>
        <taxon>Spirotrichea</taxon>
        <taxon>Stichotrichia</taxon>
        <taxon>Sporadotrichida</taxon>
        <taxon>Halteriidae</taxon>
        <taxon>Halteria</taxon>
    </lineage>
</organism>
<feature type="compositionally biased region" description="Polar residues" evidence="1">
    <location>
        <begin position="52"/>
        <end position="63"/>
    </location>
</feature>
<dbReference type="EMBL" id="RRYP01000301">
    <property type="protein sequence ID" value="TNV87641.1"/>
    <property type="molecule type" value="Genomic_DNA"/>
</dbReference>
<evidence type="ECO:0000313" key="2">
    <source>
        <dbReference type="EMBL" id="TNV87641.1"/>
    </source>
</evidence>
<feature type="compositionally biased region" description="Basic and acidic residues" evidence="1">
    <location>
        <begin position="64"/>
        <end position="77"/>
    </location>
</feature>
<accession>A0A8J8P8V5</accession>
<proteinExistence type="predicted"/>
<evidence type="ECO:0000313" key="3">
    <source>
        <dbReference type="Proteomes" id="UP000785679"/>
    </source>
</evidence>
<reference evidence="2" key="1">
    <citation type="submission" date="2019-06" db="EMBL/GenBank/DDBJ databases">
        <authorList>
            <person name="Zheng W."/>
        </authorList>
    </citation>
    <scope>NUCLEOTIDE SEQUENCE</scope>
    <source>
        <strain evidence="2">QDHG01</strain>
    </source>
</reference>
<evidence type="ECO:0000256" key="1">
    <source>
        <dbReference type="SAM" id="MobiDB-lite"/>
    </source>
</evidence>
<dbReference type="Proteomes" id="UP000785679">
    <property type="component" value="Unassembled WGS sequence"/>
</dbReference>
<gene>
    <name evidence="2" type="ORF">FGO68_gene3343</name>
</gene>
<protein>
    <submittedName>
        <fullName evidence="2">Uncharacterized protein</fullName>
    </submittedName>
</protein>
<sequence>MLYNTLSIPGGYAQQYSDVEEGENESETMALHYSERGSQGNRINMLQHELGKSQSSALALRNQQKLDESRESMERVRTSGGRAQPRPKRILGV</sequence>
<feature type="region of interest" description="Disordered" evidence="1">
    <location>
        <begin position="51"/>
        <end position="93"/>
    </location>
</feature>
<name>A0A8J8P8V5_HALGN</name>
<dbReference type="AlphaFoldDB" id="A0A8J8P8V5"/>